<dbReference type="Proteomes" id="UP000190256">
    <property type="component" value="Unassembled WGS sequence"/>
</dbReference>
<evidence type="ECO:0000313" key="4">
    <source>
        <dbReference type="Proteomes" id="UP000190206"/>
    </source>
</evidence>
<dbReference type="EMBL" id="MRAE01000001">
    <property type="protein sequence ID" value="OOO69941.1"/>
    <property type="molecule type" value="Genomic_DNA"/>
</dbReference>
<dbReference type="OrthoDB" id="1928576at2"/>
<dbReference type="RefSeq" id="WP_078024243.1">
    <property type="nucleotide sequence ID" value="NZ_JADPGM010000006.1"/>
</dbReference>
<sequence>MNKEEILKNSKRIGLDEREQSVYLSSFGYGNIITVILCFLFIVINGIKGESYFEFITITGALMASTNYYKHRKLEDTKSFLIISIISGFTAIISFIIFIIK</sequence>
<keyword evidence="1" id="KW-0812">Transmembrane</keyword>
<reference evidence="2 4" key="2">
    <citation type="submission" date="2016-12" db="EMBL/GenBank/DDBJ databases">
        <title>Clostridium tepidum sp. nov., a close relative of Clostridium sporogenes and Clostridium botulinum Group I.</title>
        <authorList>
            <person name="Dobritsa A.P."/>
            <person name="Kutumbaka K."/>
            <person name="Werner K."/>
            <person name="Samadpour M."/>
        </authorList>
    </citation>
    <scope>NUCLEOTIDE SEQUENCE [LARGE SCALE GENOMIC DNA]</scope>
    <source>
        <strain evidence="2 4">PE</strain>
    </source>
</reference>
<evidence type="ECO:0000313" key="3">
    <source>
        <dbReference type="EMBL" id="OOO69941.1"/>
    </source>
</evidence>
<feature type="transmembrane region" description="Helical" evidence="1">
    <location>
        <begin position="21"/>
        <end position="45"/>
    </location>
</feature>
<evidence type="ECO:0008006" key="6">
    <source>
        <dbReference type="Google" id="ProtNLM"/>
    </source>
</evidence>
<evidence type="ECO:0000256" key="1">
    <source>
        <dbReference type="SAM" id="Phobius"/>
    </source>
</evidence>
<proteinExistence type="predicted"/>
<name>A0A1S9IHY2_9CLOT</name>
<dbReference type="Proteomes" id="UP000190206">
    <property type="component" value="Unassembled WGS sequence"/>
</dbReference>
<comment type="caution">
    <text evidence="3">The sequence shown here is derived from an EMBL/GenBank/DDBJ whole genome shotgun (WGS) entry which is preliminary data.</text>
</comment>
<dbReference type="EMBL" id="MRAD01000007">
    <property type="protein sequence ID" value="OOO62091.1"/>
    <property type="molecule type" value="Genomic_DNA"/>
</dbReference>
<gene>
    <name evidence="2" type="ORF">BS637_08140</name>
    <name evidence="3" type="ORF">BS638_00730</name>
</gene>
<keyword evidence="1" id="KW-0472">Membrane</keyword>
<evidence type="ECO:0000313" key="5">
    <source>
        <dbReference type="Proteomes" id="UP000190256"/>
    </source>
</evidence>
<protein>
    <recommendedName>
        <fullName evidence="6">DUF4181 domain-containing protein</fullName>
    </recommendedName>
</protein>
<dbReference type="AlphaFoldDB" id="A0A1S9IHY2"/>
<reference evidence="3 5" key="1">
    <citation type="submission" date="2016-12" db="EMBL/GenBank/DDBJ databases">
        <title>Clostridium tepidum sp. nov., a close relative of Clostridium sporogenes and Clostridium botulinum Group I.</title>
        <authorList>
            <person name="Dobritsa A.P."/>
            <person name="Kutumbaka K.K."/>
            <person name="Werner K."/>
            <person name="Wiedmann M."/>
            <person name="Asmus A."/>
            <person name="Samadpour M."/>
        </authorList>
    </citation>
    <scope>NUCLEOTIDE SEQUENCE [LARGE SCALE GENOMIC DNA]</scope>
    <source>
        <strain evidence="3 5">IEH 97212</strain>
    </source>
</reference>
<accession>A0A1S9IHY2</accession>
<organism evidence="3 5">
    <name type="scientific">Clostridium tepidum</name>
    <dbReference type="NCBI Taxonomy" id="1962263"/>
    <lineage>
        <taxon>Bacteria</taxon>
        <taxon>Bacillati</taxon>
        <taxon>Bacillota</taxon>
        <taxon>Clostridia</taxon>
        <taxon>Eubacteriales</taxon>
        <taxon>Clostridiaceae</taxon>
        <taxon>Clostridium</taxon>
    </lineage>
</organism>
<feature type="transmembrane region" description="Helical" evidence="1">
    <location>
        <begin position="81"/>
        <end position="100"/>
    </location>
</feature>
<evidence type="ECO:0000313" key="2">
    <source>
        <dbReference type="EMBL" id="OOO62091.1"/>
    </source>
</evidence>
<dbReference type="InterPro" id="IPR045620">
    <property type="entry name" value="DUF6442"/>
</dbReference>
<keyword evidence="4" id="KW-1185">Reference proteome</keyword>
<keyword evidence="1" id="KW-1133">Transmembrane helix</keyword>
<dbReference type="Pfam" id="PF20040">
    <property type="entry name" value="DUF6442"/>
    <property type="match status" value="1"/>
</dbReference>